<sequence>MSSFQQLALKLGTELLGVRPLAGGVSARVTALDVRLGGPCRRLVVREYGRQDLIRAPDLAAREFHLLEVLYRAGLPVPSPVHHQPGRLVTTFLEGENGTTTAADLRHLAGFLTRLHALDPAGVELPLLPGPGPAPVMPDESLSGSRIRRALHDLDPGECGRLSVLHGDLWPGNTLWQAGHLSAVLGWEDAALGDPLADVGNTRLELLFSQGKGAMHAFTQEYARHRDLNLDRLRFWDLRAALRPCGRLTSWGLEPTVQAQWERRHAWFVRQAGA</sequence>
<accession>A0ABQ2ER74</accession>
<dbReference type="RefSeq" id="WP_189005870.1">
    <property type="nucleotide sequence ID" value="NZ_BMPP01000005.1"/>
</dbReference>
<name>A0ABQ2ER74_9DEIO</name>
<evidence type="ECO:0000259" key="1">
    <source>
        <dbReference type="Pfam" id="PF01636"/>
    </source>
</evidence>
<organism evidence="2 3">
    <name type="scientific">Deinococcus malanensis</name>
    <dbReference type="NCBI Taxonomy" id="1706855"/>
    <lineage>
        <taxon>Bacteria</taxon>
        <taxon>Thermotogati</taxon>
        <taxon>Deinococcota</taxon>
        <taxon>Deinococci</taxon>
        <taxon>Deinococcales</taxon>
        <taxon>Deinococcaceae</taxon>
        <taxon>Deinococcus</taxon>
    </lineage>
</organism>
<comment type="caution">
    <text evidence="2">The sequence shown here is derived from an EMBL/GenBank/DDBJ whole genome shotgun (WGS) entry which is preliminary data.</text>
</comment>
<dbReference type="Proteomes" id="UP000647587">
    <property type="component" value="Unassembled WGS sequence"/>
</dbReference>
<evidence type="ECO:0000313" key="2">
    <source>
        <dbReference type="EMBL" id="GGK21795.1"/>
    </source>
</evidence>
<dbReference type="InterPro" id="IPR011009">
    <property type="entry name" value="Kinase-like_dom_sf"/>
</dbReference>
<protein>
    <recommendedName>
        <fullName evidence="1">Aminoglycoside phosphotransferase domain-containing protein</fullName>
    </recommendedName>
</protein>
<feature type="domain" description="Aminoglycoside phosphotransferase" evidence="1">
    <location>
        <begin position="18"/>
        <end position="223"/>
    </location>
</feature>
<dbReference type="Gene3D" id="3.90.1200.10">
    <property type="match status" value="1"/>
</dbReference>
<dbReference type="EMBL" id="BMPP01000005">
    <property type="protein sequence ID" value="GGK21795.1"/>
    <property type="molecule type" value="Genomic_DNA"/>
</dbReference>
<dbReference type="InterPro" id="IPR002575">
    <property type="entry name" value="Aminoglycoside_PTrfase"/>
</dbReference>
<dbReference type="SUPFAM" id="SSF56112">
    <property type="entry name" value="Protein kinase-like (PK-like)"/>
    <property type="match status" value="1"/>
</dbReference>
<reference evidence="3" key="1">
    <citation type="journal article" date="2019" name="Int. J. Syst. Evol. Microbiol.">
        <title>The Global Catalogue of Microorganisms (GCM) 10K type strain sequencing project: providing services to taxonomists for standard genome sequencing and annotation.</title>
        <authorList>
            <consortium name="The Broad Institute Genomics Platform"/>
            <consortium name="The Broad Institute Genome Sequencing Center for Infectious Disease"/>
            <person name="Wu L."/>
            <person name="Ma J."/>
        </authorList>
    </citation>
    <scope>NUCLEOTIDE SEQUENCE [LARGE SCALE GENOMIC DNA]</scope>
    <source>
        <strain evidence="3">JCM 30331</strain>
    </source>
</reference>
<proteinExistence type="predicted"/>
<evidence type="ECO:0000313" key="3">
    <source>
        <dbReference type="Proteomes" id="UP000647587"/>
    </source>
</evidence>
<dbReference type="Pfam" id="PF01636">
    <property type="entry name" value="APH"/>
    <property type="match status" value="1"/>
</dbReference>
<gene>
    <name evidence="2" type="ORF">GCM10008955_14070</name>
</gene>
<keyword evidence="3" id="KW-1185">Reference proteome</keyword>